<feature type="domain" description="Nucleoprotein TPR/MPL1" evidence="2">
    <location>
        <begin position="121"/>
        <end position="200"/>
    </location>
</feature>
<dbReference type="Pfam" id="PF25481">
    <property type="entry name" value="Nucleoprot-TPR"/>
    <property type="match status" value="1"/>
</dbReference>
<organism evidence="3">
    <name type="scientific">Sesamum calycinum</name>
    <dbReference type="NCBI Taxonomy" id="2727403"/>
    <lineage>
        <taxon>Eukaryota</taxon>
        <taxon>Viridiplantae</taxon>
        <taxon>Streptophyta</taxon>
        <taxon>Embryophyta</taxon>
        <taxon>Tracheophyta</taxon>
        <taxon>Spermatophyta</taxon>
        <taxon>Magnoliopsida</taxon>
        <taxon>eudicotyledons</taxon>
        <taxon>Gunneridae</taxon>
        <taxon>Pentapetalae</taxon>
        <taxon>asterids</taxon>
        <taxon>lamiids</taxon>
        <taxon>Lamiales</taxon>
        <taxon>Pedaliaceae</taxon>
        <taxon>Sesamum</taxon>
    </lineage>
</organism>
<evidence type="ECO:0000256" key="1">
    <source>
        <dbReference type="SAM" id="Coils"/>
    </source>
</evidence>
<reference evidence="3" key="2">
    <citation type="journal article" date="2024" name="Plant">
        <title>Genomic evolution and insights into agronomic trait innovations of Sesamum species.</title>
        <authorList>
            <person name="Miao H."/>
            <person name="Wang L."/>
            <person name="Qu L."/>
            <person name="Liu H."/>
            <person name="Sun Y."/>
            <person name="Le M."/>
            <person name="Wang Q."/>
            <person name="Wei S."/>
            <person name="Zheng Y."/>
            <person name="Lin W."/>
            <person name="Duan Y."/>
            <person name="Cao H."/>
            <person name="Xiong S."/>
            <person name="Wang X."/>
            <person name="Wei L."/>
            <person name="Li C."/>
            <person name="Ma Q."/>
            <person name="Ju M."/>
            <person name="Zhao R."/>
            <person name="Li G."/>
            <person name="Mu C."/>
            <person name="Tian Q."/>
            <person name="Mei H."/>
            <person name="Zhang T."/>
            <person name="Gao T."/>
            <person name="Zhang H."/>
        </authorList>
    </citation>
    <scope>NUCLEOTIDE SEQUENCE</scope>
    <source>
        <strain evidence="3">KEN8</strain>
    </source>
</reference>
<dbReference type="InterPro" id="IPR057577">
    <property type="entry name" value="Nucleoprot-TPR/MLP1_dom"/>
</dbReference>
<dbReference type="PANTHER" id="PTHR18898:SF2">
    <property type="entry name" value="NUCLEOPROTEIN TPR"/>
    <property type="match status" value="1"/>
</dbReference>
<keyword evidence="1" id="KW-0175">Coiled coil</keyword>
<evidence type="ECO:0000259" key="2">
    <source>
        <dbReference type="Pfam" id="PF25481"/>
    </source>
</evidence>
<proteinExistence type="predicted"/>
<dbReference type="GO" id="GO:0006406">
    <property type="term" value="P:mRNA export from nucleus"/>
    <property type="evidence" value="ECO:0007669"/>
    <property type="project" value="TreeGrafter"/>
</dbReference>
<feature type="coiled-coil region" evidence="1">
    <location>
        <begin position="81"/>
        <end position="136"/>
    </location>
</feature>
<feature type="coiled-coil region" evidence="1">
    <location>
        <begin position="183"/>
        <end position="217"/>
    </location>
</feature>
<evidence type="ECO:0000313" key="3">
    <source>
        <dbReference type="EMBL" id="KAL0328683.1"/>
    </source>
</evidence>
<feature type="coiled-coil region" evidence="1">
    <location>
        <begin position="302"/>
        <end position="340"/>
    </location>
</feature>
<reference evidence="3" key="1">
    <citation type="submission" date="2020-06" db="EMBL/GenBank/DDBJ databases">
        <authorList>
            <person name="Li T."/>
            <person name="Hu X."/>
            <person name="Zhang T."/>
            <person name="Song X."/>
            <person name="Zhang H."/>
            <person name="Dai N."/>
            <person name="Sheng W."/>
            <person name="Hou X."/>
            <person name="Wei L."/>
        </authorList>
    </citation>
    <scope>NUCLEOTIDE SEQUENCE</scope>
    <source>
        <strain evidence="3">KEN8</strain>
        <tissue evidence="3">Leaf</tissue>
    </source>
</reference>
<sequence>MPLFISEEEFRRCSGDAGLVAEKADVFIRELYSQIETVKAEADAASITFEQTCSIIEQKYVSLSAEHSSLQSQHSELNSSLEQRTSELGQLQSEKQQLLLQSVNLTENAASKEARVADLESELGRLQATSARALQEKELLERHNTWLNEELTAKVDSLIQLRKAHGELEADMTSKLADVENKFKESSSSLKLHKDRVRELEEKLASTERELLSTKDAATATEERFSAEIATKHSLQLGFSFNFVTVVDAFDVTYSATYPEVRLLKDIWLRFHVINYVFSSNPLVSKLVDLYKESSEEWSKKATELEGVIKALETHLNQVESDYKDRLEKEESARKEVEKSLAHSLNAYLLMCECIFCIGVCWSKREASDYRCRTGNIKERKRATTSSLSSFTTATWVNPVNTDAMGEDDRAIVPRIHLAFREQH</sequence>
<dbReference type="AlphaFoldDB" id="A0AAW2MCN8"/>
<dbReference type="GO" id="GO:0017056">
    <property type="term" value="F:structural constituent of nuclear pore"/>
    <property type="evidence" value="ECO:0007669"/>
    <property type="project" value="TreeGrafter"/>
</dbReference>
<accession>A0AAW2MCN8</accession>
<name>A0AAW2MCN8_9LAMI</name>
<dbReference type="SUPFAM" id="SSF90257">
    <property type="entry name" value="Myosin rod fragments"/>
    <property type="match status" value="1"/>
</dbReference>
<gene>
    <name evidence="3" type="ORF">Scaly_2300900</name>
</gene>
<dbReference type="GO" id="GO:0005643">
    <property type="term" value="C:nuclear pore"/>
    <property type="evidence" value="ECO:0007669"/>
    <property type="project" value="TreeGrafter"/>
</dbReference>
<dbReference type="EMBL" id="JACGWM010000014">
    <property type="protein sequence ID" value="KAL0328683.1"/>
    <property type="molecule type" value="Genomic_DNA"/>
</dbReference>
<dbReference type="PANTHER" id="PTHR18898">
    <property type="entry name" value="NUCLEOPROTEIN TPR-RELATED"/>
    <property type="match status" value="1"/>
</dbReference>
<comment type="caution">
    <text evidence="3">The sequence shown here is derived from an EMBL/GenBank/DDBJ whole genome shotgun (WGS) entry which is preliminary data.</text>
</comment>
<protein>
    <submittedName>
        <fullName evidence="3">Nuclear-pore anchor</fullName>
    </submittedName>
</protein>